<protein>
    <submittedName>
        <fullName evidence="1">Uncharacterized protein</fullName>
    </submittedName>
</protein>
<proteinExistence type="predicted"/>
<dbReference type="EMBL" id="BLQM01000150">
    <property type="protein sequence ID" value="GMH69699.1"/>
    <property type="molecule type" value="Genomic_DNA"/>
</dbReference>
<gene>
    <name evidence="1" type="ORF">TL16_g05223</name>
</gene>
<dbReference type="AlphaFoldDB" id="A0A9W7AJX0"/>
<evidence type="ECO:0000313" key="1">
    <source>
        <dbReference type="EMBL" id="GMH69699.1"/>
    </source>
</evidence>
<comment type="caution">
    <text evidence="1">The sequence shown here is derived from an EMBL/GenBank/DDBJ whole genome shotgun (WGS) entry which is preliminary data.</text>
</comment>
<reference evidence="2" key="1">
    <citation type="journal article" date="2023" name="Commun. Biol.">
        <title>Genome analysis of Parmales, the sister group of diatoms, reveals the evolutionary specialization of diatoms from phago-mixotrophs to photoautotrophs.</title>
        <authorList>
            <person name="Ban H."/>
            <person name="Sato S."/>
            <person name="Yoshikawa S."/>
            <person name="Yamada K."/>
            <person name="Nakamura Y."/>
            <person name="Ichinomiya M."/>
            <person name="Sato N."/>
            <person name="Blanc-Mathieu R."/>
            <person name="Endo H."/>
            <person name="Kuwata A."/>
            <person name="Ogata H."/>
        </authorList>
    </citation>
    <scope>NUCLEOTIDE SEQUENCE [LARGE SCALE GENOMIC DNA]</scope>
</reference>
<organism evidence="1 2">
    <name type="scientific">Triparma laevis f. inornata</name>
    <dbReference type="NCBI Taxonomy" id="1714386"/>
    <lineage>
        <taxon>Eukaryota</taxon>
        <taxon>Sar</taxon>
        <taxon>Stramenopiles</taxon>
        <taxon>Ochrophyta</taxon>
        <taxon>Bolidophyceae</taxon>
        <taxon>Parmales</taxon>
        <taxon>Triparmaceae</taxon>
        <taxon>Triparma</taxon>
    </lineage>
</organism>
<accession>A0A9W7AJX0</accession>
<sequence length="148" mass="16658">MSQKEEASNNTLHTISILSYSTFFPSLQSSRTLLQTLKSNLISSEHSHLLPSILKNLLTNNVKYFKVNVQKDKPFYKHVYRYKCFKELLTNLGFESGDREGLGFNVVPERREVEGEKGVVGGLMDAVNKPRSVIKGKVAIGVKTGQLR</sequence>
<name>A0A9W7AJX0_9STRA</name>
<evidence type="ECO:0000313" key="2">
    <source>
        <dbReference type="Proteomes" id="UP001162640"/>
    </source>
</evidence>
<dbReference type="Proteomes" id="UP001162640">
    <property type="component" value="Unassembled WGS sequence"/>
</dbReference>